<feature type="region of interest" description="Disordered" evidence="1">
    <location>
        <begin position="105"/>
        <end position="173"/>
    </location>
</feature>
<dbReference type="EMBL" id="SMKV01000058">
    <property type="protein sequence ID" value="TDC87266.1"/>
    <property type="molecule type" value="Genomic_DNA"/>
</dbReference>
<name>A0A4R4UBR2_9PSEU</name>
<feature type="compositionally biased region" description="Low complexity" evidence="1">
    <location>
        <begin position="206"/>
        <end position="225"/>
    </location>
</feature>
<comment type="caution">
    <text evidence="2">The sequence shown here is derived from an EMBL/GenBank/DDBJ whole genome shotgun (WGS) entry which is preliminary data.</text>
</comment>
<sequence length="281" mass="30784">MVPRVPESWRGLGVEGRTFAWLVRSGCAVRASRVSEACRFAAGPSVIRPGVAALTRDRIAHVDAATRSPTPTPRCADRARIGLAPIRGGGRVASVDGMRFVVPVQTGNARHNPHSRRQEQGAEHGRRPGRRSRREGRVRLSRASLHVLGNDTGHRRDINPRPTQRGRHASARRIFQDQRGALIPRYYEGMEDQLGASDSYGTRCCSPPATSRPRSPSLRTARARSVTQTPPGCRLRTTSMLDRCSFSTPHLAAGLRPWPLNHRCCGRLSRKKRPGPGGGLG</sequence>
<evidence type="ECO:0000313" key="2">
    <source>
        <dbReference type="EMBL" id="TDC87266.1"/>
    </source>
</evidence>
<dbReference type="Proteomes" id="UP000294744">
    <property type="component" value="Unassembled WGS sequence"/>
</dbReference>
<reference evidence="2 3" key="1">
    <citation type="submission" date="2019-03" db="EMBL/GenBank/DDBJ databases">
        <title>Draft genome sequences of novel Actinobacteria.</title>
        <authorList>
            <person name="Sahin N."/>
            <person name="Ay H."/>
            <person name="Saygin H."/>
        </authorList>
    </citation>
    <scope>NUCLEOTIDE SEQUENCE [LARGE SCALE GENOMIC DNA]</scope>
    <source>
        <strain evidence="2 3">16K404</strain>
    </source>
</reference>
<protein>
    <submittedName>
        <fullName evidence="2">Uncharacterized protein</fullName>
    </submittedName>
</protein>
<feature type="compositionally biased region" description="Basic and acidic residues" evidence="1">
    <location>
        <begin position="116"/>
        <end position="126"/>
    </location>
</feature>
<dbReference type="OrthoDB" id="4337906at2"/>
<proteinExistence type="predicted"/>
<feature type="compositionally biased region" description="Basic residues" evidence="1">
    <location>
        <begin position="127"/>
        <end position="140"/>
    </location>
</feature>
<dbReference type="AlphaFoldDB" id="A0A4R4UBR2"/>
<evidence type="ECO:0000256" key="1">
    <source>
        <dbReference type="SAM" id="MobiDB-lite"/>
    </source>
</evidence>
<accession>A0A4R4UBR2</accession>
<keyword evidence="3" id="KW-1185">Reference proteome</keyword>
<gene>
    <name evidence="2" type="ORF">E1161_25990</name>
</gene>
<organism evidence="2 3">
    <name type="scientific">Saccharopolyspora aridisoli</name>
    <dbReference type="NCBI Taxonomy" id="2530385"/>
    <lineage>
        <taxon>Bacteria</taxon>
        <taxon>Bacillati</taxon>
        <taxon>Actinomycetota</taxon>
        <taxon>Actinomycetes</taxon>
        <taxon>Pseudonocardiales</taxon>
        <taxon>Pseudonocardiaceae</taxon>
        <taxon>Saccharopolyspora</taxon>
    </lineage>
</organism>
<evidence type="ECO:0000313" key="3">
    <source>
        <dbReference type="Proteomes" id="UP000294744"/>
    </source>
</evidence>
<feature type="region of interest" description="Disordered" evidence="1">
    <location>
        <begin position="198"/>
        <end position="231"/>
    </location>
</feature>